<protein>
    <recommendedName>
        <fullName evidence="1">Lon N-terminal domain-containing protein</fullName>
    </recommendedName>
</protein>
<dbReference type="Proteomes" id="UP000215027">
    <property type="component" value="Chromosome I"/>
</dbReference>
<evidence type="ECO:0000313" key="2">
    <source>
        <dbReference type="EMBL" id="CUS01971.2"/>
    </source>
</evidence>
<reference evidence="2" key="1">
    <citation type="submission" date="2016-01" db="EMBL/GenBank/DDBJ databases">
        <authorList>
            <person name="Mcilroy J.S."/>
            <person name="Karst M S."/>
            <person name="Albertsen M."/>
        </authorList>
    </citation>
    <scope>NUCLEOTIDE SEQUENCE</scope>
    <source>
        <strain evidence="2">Cfx-K</strain>
    </source>
</reference>
<gene>
    <name evidence="2" type="ORF">CFX0092_A0090</name>
</gene>
<evidence type="ECO:0000313" key="3">
    <source>
        <dbReference type="Proteomes" id="UP000215027"/>
    </source>
</evidence>
<dbReference type="KEGG" id="pbf:CFX0092_A0090"/>
<organism evidence="2 3">
    <name type="scientific">Candidatus Promineifilum breve</name>
    <dbReference type="NCBI Taxonomy" id="1806508"/>
    <lineage>
        <taxon>Bacteria</taxon>
        <taxon>Bacillati</taxon>
        <taxon>Chloroflexota</taxon>
        <taxon>Ardenticatenia</taxon>
        <taxon>Candidatus Promineifilales</taxon>
        <taxon>Candidatus Promineifilaceae</taxon>
        <taxon>Candidatus Promineifilum</taxon>
    </lineage>
</organism>
<dbReference type="Gene3D" id="1.20.58.1480">
    <property type="match status" value="1"/>
</dbReference>
<dbReference type="PROSITE" id="PS51787">
    <property type="entry name" value="LON_N"/>
    <property type="match status" value="1"/>
</dbReference>
<dbReference type="PANTHER" id="PTHR46732:SF8">
    <property type="entry name" value="ATP-DEPENDENT PROTEASE LA (LON) DOMAIN PROTEIN"/>
    <property type="match status" value="1"/>
</dbReference>
<accession>A0A160SXF2</accession>
<name>A0A160SXF2_9CHLR</name>
<evidence type="ECO:0000259" key="1">
    <source>
        <dbReference type="PROSITE" id="PS51787"/>
    </source>
</evidence>
<dbReference type="PANTHER" id="PTHR46732">
    <property type="entry name" value="ATP-DEPENDENT PROTEASE LA (LON) DOMAIN PROTEIN"/>
    <property type="match status" value="1"/>
</dbReference>
<sequence length="213" mass="23697">MYEIPLFPLNVVLFPGMPLPLHIFEERYKAMVADCIRDNRPFGVVMIEEGSAEYGAPARPVAIGCTAEIAQVQPLDEGRMFIMTVGRERFRIVRLDYDKPYLVGTVAPAPLDVEDEARTAEAADGLEPLVLAYLHKLARFGHIDLDADQIPSDPAGLSYLAATVIQLPTEEKQAFLAIDRASELVRKLSHVYRRELALMQTMPAEDVGIFSLN</sequence>
<dbReference type="Gene3D" id="2.30.130.40">
    <property type="entry name" value="LON domain-like"/>
    <property type="match status" value="1"/>
</dbReference>
<dbReference type="Pfam" id="PF02190">
    <property type="entry name" value="LON_substr_bdg"/>
    <property type="match status" value="1"/>
</dbReference>
<dbReference type="AlphaFoldDB" id="A0A160SXF2"/>
<dbReference type="InterPro" id="IPR003111">
    <property type="entry name" value="Lon_prtase_N"/>
</dbReference>
<proteinExistence type="predicted"/>
<dbReference type="SMART" id="SM00464">
    <property type="entry name" value="LON"/>
    <property type="match status" value="1"/>
</dbReference>
<keyword evidence="3" id="KW-1185">Reference proteome</keyword>
<dbReference type="EMBL" id="LN890655">
    <property type="protein sequence ID" value="CUS01971.2"/>
    <property type="molecule type" value="Genomic_DNA"/>
</dbReference>
<feature type="domain" description="Lon N-terminal" evidence="1">
    <location>
        <begin position="1"/>
        <end position="196"/>
    </location>
</feature>
<dbReference type="InterPro" id="IPR046336">
    <property type="entry name" value="Lon_prtase_N_sf"/>
</dbReference>
<dbReference type="SUPFAM" id="SSF88697">
    <property type="entry name" value="PUA domain-like"/>
    <property type="match status" value="1"/>
</dbReference>
<dbReference type="InterPro" id="IPR015947">
    <property type="entry name" value="PUA-like_sf"/>
</dbReference>